<keyword evidence="2" id="KW-1185">Reference proteome</keyword>
<comment type="caution">
    <text evidence="1">The sequence shown here is derived from an EMBL/GenBank/DDBJ whole genome shotgun (WGS) entry which is preliminary data.</text>
</comment>
<dbReference type="EMBL" id="VDDA01000048">
    <property type="protein sequence ID" value="TNC06545.1"/>
    <property type="molecule type" value="Genomic_DNA"/>
</dbReference>
<dbReference type="OrthoDB" id="9884258at2"/>
<evidence type="ECO:0000313" key="1">
    <source>
        <dbReference type="EMBL" id="TNC06545.1"/>
    </source>
</evidence>
<gene>
    <name evidence="1" type="ORF">FF100_34420</name>
</gene>
<evidence type="ECO:0000313" key="2">
    <source>
        <dbReference type="Proteomes" id="UP000305267"/>
    </source>
</evidence>
<accession>A0A5C4L6I4</accession>
<organism evidence="1 2">
    <name type="scientific">Methylobacterium terricola</name>
    <dbReference type="NCBI Taxonomy" id="2583531"/>
    <lineage>
        <taxon>Bacteria</taxon>
        <taxon>Pseudomonadati</taxon>
        <taxon>Pseudomonadota</taxon>
        <taxon>Alphaproteobacteria</taxon>
        <taxon>Hyphomicrobiales</taxon>
        <taxon>Methylobacteriaceae</taxon>
        <taxon>Methylobacterium</taxon>
    </lineage>
</organism>
<name>A0A5C4L6I4_9HYPH</name>
<protein>
    <submittedName>
        <fullName evidence="1">Uncharacterized protein</fullName>
    </submittedName>
</protein>
<dbReference type="Proteomes" id="UP000305267">
    <property type="component" value="Unassembled WGS sequence"/>
</dbReference>
<dbReference type="AlphaFoldDB" id="A0A5C4L6I4"/>
<reference evidence="1 2" key="1">
    <citation type="submission" date="2019-06" db="EMBL/GenBank/DDBJ databases">
        <title>Genome of Methylobacterium sp. 17Sr1-39.</title>
        <authorList>
            <person name="Seo T."/>
        </authorList>
    </citation>
    <scope>NUCLEOTIDE SEQUENCE [LARGE SCALE GENOMIC DNA]</scope>
    <source>
        <strain evidence="1 2">17Sr1-39</strain>
    </source>
</reference>
<dbReference type="RefSeq" id="WP_139040510.1">
    <property type="nucleotide sequence ID" value="NZ_VDDA01000048.1"/>
</dbReference>
<proteinExistence type="predicted"/>
<sequence>MITPEQRKRYLANTKHSPEAIAKGKAYRAAWNKRWRQTHREEYAAYYRQWRAAKGDAYRARSRQRWAAARDARLAKRMLDDPKLLYAEIKKHLPVNFTGTMREDVIGEALVHCFEGLSVEKAVKLARLKVGREFREGNFQNIPIEKATWL</sequence>